<gene>
    <name evidence="4" type="ORF">BU24DRAFT_452817</name>
</gene>
<reference evidence="4" key="1">
    <citation type="journal article" date="2020" name="Stud. Mycol.">
        <title>101 Dothideomycetes genomes: a test case for predicting lifestyles and emergence of pathogens.</title>
        <authorList>
            <person name="Haridas S."/>
            <person name="Albert R."/>
            <person name="Binder M."/>
            <person name="Bloem J."/>
            <person name="Labutti K."/>
            <person name="Salamov A."/>
            <person name="Andreopoulos B."/>
            <person name="Baker S."/>
            <person name="Barry K."/>
            <person name="Bills G."/>
            <person name="Bluhm B."/>
            <person name="Cannon C."/>
            <person name="Castanera R."/>
            <person name="Culley D."/>
            <person name="Daum C."/>
            <person name="Ezra D."/>
            <person name="Gonzalez J."/>
            <person name="Henrissat B."/>
            <person name="Kuo A."/>
            <person name="Liang C."/>
            <person name="Lipzen A."/>
            <person name="Lutzoni F."/>
            <person name="Magnuson J."/>
            <person name="Mondo S."/>
            <person name="Nolan M."/>
            <person name="Ohm R."/>
            <person name="Pangilinan J."/>
            <person name="Park H.-J."/>
            <person name="Ramirez L."/>
            <person name="Alfaro M."/>
            <person name="Sun H."/>
            <person name="Tritt A."/>
            <person name="Yoshinaga Y."/>
            <person name="Zwiers L.-H."/>
            <person name="Turgeon B."/>
            <person name="Goodwin S."/>
            <person name="Spatafora J."/>
            <person name="Crous P."/>
            <person name="Grigoriev I."/>
        </authorList>
    </citation>
    <scope>NUCLEOTIDE SEQUENCE</scope>
    <source>
        <strain evidence="4">CBS 175.79</strain>
    </source>
</reference>
<feature type="compositionally biased region" description="Low complexity" evidence="2">
    <location>
        <begin position="88"/>
        <end position="102"/>
    </location>
</feature>
<dbReference type="Gene3D" id="1.25.40.20">
    <property type="entry name" value="Ankyrin repeat-containing domain"/>
    <property type="match status" value="2"/>
</dbReference>
<dbReference type="GO" id="GO:0005524">
    <property type="term" value="F:ATP binding"/>
    <property type="evidence" value="ECO:0007669"/>
    <property type="project" value="InterPro"/>
</dbReference>
<dbReference type="Pfam" id="PF00023">
    <property type="entry name" value="Ank"/>
    <property type="match status" value="1"/>
</dbReference>
<dbReference type="GO" id="GO:0004672">
    <property type="term" value="F:protein kinase activity"/>
    <property type="evidence" value="ECO:0007669"/>
    <property type="project" value="InterPro"/>
</dbReference>
<dbReference type="InterPro" id="IPR036770">
    <property type="entry name" value="Ankyrin_rpt-contain_sf"/>
</dbReference>
<dbReference type="SUPFAM" id="SSF56112">
    <property type="entry name" value="Protein kinase-like (PK-like)"/>
    <property type="match status" value="1"/>
</dbReference>
<dbReference type="PANTHER" id="PTHR23257">
    <property type="entry name" value="SERINE-THREONINE PROTEIN KINASE"/>
    <property type="match status" value="1"/>
</dbReference>
<feature type="region of interest" description="Disordered" evidence="2">
    <location>
        <begin position="85"/>
        <end position="105"/>
    </location>
</feature>
<dbReference type="InterPro" id="IPR002110">
    <property type="entry name" value="Ankyrin_rpt"/>
</dbReference>
<protein>
    <recommendedName>
        <fullName evidence="3">Protein kinase domain-containing protein</fullName>
    </recommendedName>
</protein>
<dbReference type="PROSITE" id="PS00108">
    <property type="entry name" value="PROTEIN_KINASE_ST"/>
    <property type="match status" value="1"/>
</dbReference>
<dbReference type="SUPFAM" id="SSF48403">
    <property type="entry name" value="Ankyrin repeat"/>
    <property type="match status" value="1"/>
</dbReference>
<dbReference type="PROSITE" id="PS50088">
    <property type="entry name" value="ANK_REPEAT"/>
    <property type="match status" value="1"/>
</dbReference>
<dbReference type="SMART" id="SM00220">
    <property type="entry name" value="S_TKc"/>
    <property type="match status" value="1"/>
</dbReference>
<dbReference type="InterPro" id="IPR011009">
    <property type="entry name" value="Kinase-like_dom_sf"/>
</dbReference>
<dbReference type="Proteomes" id="UP000799778">
    <property type="component" value="Unassembled WGS sequence"/>
</dbReference>
<keyword evidence="1" id="KW-0040">ANK repeat</keyword>
<feature type="repeat" description="ANK" evidence="1">
    <location>
        <begin position="777"/>
        <end position="810"/>
    </location>
</feature>
<dbReference type="RefSeq" id="XP_033382391.1">
    <property type="nucleotide sequence ID" value="XM_033531217.1"/>
</dbReference>
<accession>A0A6A5XLL9</accession>
<dbReference type="GeneID" id="54288614"/>
<organism evidence="4 5">
    <name type="scientific">Aaosphaeria arxii CBS 175.79</name>
    <dbReference type="NCBI Taxonomy" id="1450172"/>
    <lineage>
        <taxon>Eukaryota</taxon>
        <taxon>Fungi</taxon>
        <taxon>Dikarya</taxon>
        <taxon>Ascomycota</taxon>
        <taxon>Pezizomycotina</taxon>
        <taxon>Dothideomycetes</taxon>
        <taxon>Pleosporomycetidae</taxon>
        <taxon>Pleosporales</taxon>
        <taxon>Pleosporales incertae sedis</taxon>
        <taxon>Aaosphaeria</taxon>
    </lineage>
</organism>
<dbReference type="InterPro" id="IPR000719">
    <property type="entry name" value="Prot_kinase_dom"/>
</dbReference>
<evidence type="ECO:0000313" key="4">
    <source>
        <dbReference type="EMBL" id="KAF2014052.1"/>
    </source>
</evidence>
<evidence type="ECO:0000313" key="5">
    <source>
        <dbReference type="Proteomes" id="UP000799778"/>
    </source>
</evidence>
<feature type="domain" description="Protein kinase" evidence="3">
    <location>
        <begin position="221"/>
        <end position="524"/>
    </location>
</feature>
<dbReference type="Pfam" id="PF00069">
    <property type="entry name" value="Pkinase"/>
    <property type="match status" value="1"/>
</dbReference>
<evidence type="ECO:0000256" key="1">
    <source>
        <dbReference type="PROSITE-ProRule" id="PRU00023"/>
    </source>
</evidence>
<sequence length="1692" mass="189532">MDFSPACNEASTGTFLNEVGDLFSERRDELEELCFESCKKTWAAALKSLRPCARAICKHEITEEEEQEEEEERYATDPIASLRKKLSSSRLSSHTQSTSKSLNGGASDLHYRNSYGIDIPDGSYVGSGIASSSTTSSHAVVIGGASSMTAKWSADETSASSISNTQPTSTGRTECRRCEAHKASTFPFVSDVAPLAILMFLEAIQNHNELAFNPMSPAYIPHRPKYLSNGWSFRVTHVPWEQVRADTDGRVVNDAVYKRLNRTASRGAWLDFMKDVVVTHHMTYHVPNAHKRNIVQLVALGWERVLDDVIGEPTLAPVIALEYASYGTLQDLYYSSEFLSSYSKKVQILADVADGLQALHYSNIVHGDVKPANILICKDKNGGVIAKLSDFGLSVIDPSAGPEYQRMPGGTAEYLAPEAHREIPREHLIHTDVYSFGIVVWQTMLGGIMPFFSPKYASGELLSTLDIKKLKCGQHAGLLEAYGVTMHPDEFQMINEGEELEDEQYDPPEDRVNDLLVAMMHDNITPLCRPDNDGRHANGIPVSELGVLTSIIQICLSSCPLHRRIQSILVLLGRKLADGEMVISKIRWESKVDLALTTNLRYQKSPARARELYSTIFEQFFVTLQKKHEWEMEELNRWDGIIAKHVGAALVDFYLAKYLEGDRSEETRRLTLSYLSLSTSLGNSPLCVAGLGLHQLLQSPMEYFEFYTVNTAAALWCGDTTFWNVPHPDIEEYHKKLTKGHIVTMQQNLDETQNQICASIITGLDLGPFDINYQDEVGCTVLHLATQSGNPVLMSQLIDDHGASADVEDEDEEQPIHWVHCILPSQPESVEIGTYLLVQAGADVDAFATPREGGYFKSTSNVYLYPTPLLRAVACRNYPAVKALVRCRAAVGMTTDAYIEMGICPLTVACSMLEYESLDIMFQVWDTEQDPRDPENKEVRDFWEQAIGGGLDPIDRIRLHGHNYPHRVRRTLAVLTHHLGRAWLVRFAKASLLFAVECGDLVWVEALLEDLYKDPGLAVLADLQTSIHTAVACGYTNIAAKLMEYGALPLLPLQWSDHNYTVGRHGQWNEELVDRLVNEMYRKSEICAQTTCCLHFLARGGANSLDIAKSILGKPVANLSLKPLAPDFVTKVIEGKWPRLDRPDEEHRTPLYEAMAYSEFALAQHLIDEGASYAVREWSLLEQLFEDARSSLPQQIEFLAKQGKKPAFKMQKRVFGRLNEHRDPFLHPEPELENWKLEQHTIVTALADACSGFDEANKRRCWRAVLKIYNSTQSILAKAEDGRNAMEIAIDAVDLTTVEILTSALRKLSAGPECFDGFFERARTHMFQSPPARIADDVRKTEVIRYRLTLGKIMKELRELGDQGLPEGLPEDASKKLLENIANEFPILATGFQQRGVRNESIREFKAKTKDFINSFLLALTSRQDKYKWIDTIYTLEDGLDKQFRKFFIVSIREKEAGSIRSVQIDLTARIGLRASSTGRIGTTSPHTNVSVVPRSPSPVIHYIAYRQMVIANQRITDPSNTLPLPEIPNAPLVIPSMKSFYEGKPPEATALVTPVEIAVFSNLRSKVPNRQITLLQRQDRDTPKYYHTHQSPSPADIKLGIQLGKSDYFAKVVKVRNPSARDTLQHEQVRSASNLVVTHAENMAEARLALANISDDDLHPLFGKMKLVLGGEQRGKVVYSDLPIQAYIDIR</sequence>
<dbReference type="GO" id="GO:0007165">
    <property type="term" value="P:signal transduction"/>
    <property type="evidence" value="ECO:0007669"/>
    <property type="project" value="TreeGrafter"/>
</dbReference>
<proteinExistence type="predicted"/>
<keyword evidence="5" id="KW-1185">Reference proteome</keyword>
<dbReference type="SMART" id="SM00248">
    <property type="entry name" value="ANK"/>
    <property type="match status" value="5"/>
</dbReference>
<dbReference type="PROSITE" id="PS50011">
    <property type="entry name" value="PROTEIN_KINASE_DOM"/>
    <property type="match status" value="1"/>
</dbReference>
<dbReference type="Gene3D" id="1.10.510.10">
    <property type="entry name" value="Transferase(Phosphotransferase) domain 1"/>
    <property type="match status" value="1"/>
</dbReference>
<evidence type="ECO:0000256" key="2">
    <source>
        <dbReference type="SAM" id="MobiDB-lite"/>
    </source>
</evidence>
<evidence type="ECO:0000259" key="3">
    <source>
        <dbReference type="PROSITE" id="PS50011"/>
    </source>
</evidence>
<dbReference type="OrthoDB" id="626167at2759"/>
<dbReference type="EMBL" id="ML978071">
    <property type="protein sequence ID" value="KAF2014052.1"/>
    <property type="molecule type" value="Genomic_DNA"/>
</dbReference>
<dbReference type="GO" id="GO:0005737">
    <property type="term" value="C:cytoplasm"/>
    <property type="evidence" value="ECO:0007669"/>
    <property type="project" value="TreeGrafter"/>
</dbReference>
<dbReference type="InterPro" id="IPR008271">
    <property type="entry name" value="Ser/Thr_kinase_AS"/>
</dbReference>
<dbReference type="InterPro" id="IPR050167">
    <property type="entry name" value="Ser_Thr_protein_kinase"/>
</dbReference>
<name>A0A6A5XLL9_9PLEO</name>